<reference evidence="3" key="2">
    <citation type="submission" date="2020-06" db="EMBL/GenBank/DDBJ databases">
        <title>Helianthus annuus Genome sequencing and assembly Release 2.</title>
        <authorList>
            <person name="Gouzy J."/>
            <person name="Langlade N."/>
            <person name="Munos S."/>
        </authorList>
    </citation>
    <scope>NUCLEOTIDE SEQUENCE</scope>
    <source>
        <tissue evidence="3">Leaves</tissue>
    </source>
</reference>
<dbReference type="EMBL" id="MNCJ02000318">
    <property type="protein sequence ID" value="KAF5816125.1"/>
    <property type="molecule type" value="Genomic_DNA"/>
</dbReference>
<evidence type="ECO:0000256" key="2">
    <source>
        <dbReference type="ARBA" id="ARBA00023004"/>
    </source>
</evidence>
<dbReference type="PANTHER" id="PTHR24286">
    <property type="entry name" value="CYTOCHROME P450 26"/>
    <property type="match status" value="1"/>
</dbReference>
<evidence type="ECO:0000256" key="1">
    <source>
        <dbReference type="ARBA" id="ARBA00022723"/>
    </source>
</evidence>
<dbReference type="GO" id="GO:0020037">
    <property type="term" value="F:heme binding"/>
    <property type="evidence" value="ECO:0007669"/>
    <property type="project" value="InterPro"/>
</dbReference>
<dbReference type="GO" id="GO:0004497">
    <property type="term" value="F:monooxygenase activity"/>
    <property type="evidence" value="ECO:0007669"/>
    <property type="project" value="InterPro"/>
</dbReference>
<dbReference type="Proteomes" id="UP000215914">
    <property type="component" value="Unassembled WGS sequence"/>
</dbReference>
<comment type="caution">
    <text evidence="3">The sequence shown here is derived from an EMBL/GenBank/DDBJ whole genome shotgun (WGS) entry which is preliminary data.</text>
</comment>
<evidence type="ECO:0000313" key="4">
    <source>
        <dbReference type="Proteomes" id="UP000215914"/>
    </source>
</evidence>
<dbReference type="GO" id="GO:0005506">
    <property type="term" value="F:iron ion binding"/>
    <property type="evidence" value="ECO:0007669"/>
    <property type="project" value="InterPro"/>
</dbReference>
<dbReference type="SUPFAM" id="SSF48264">
    <property type="entry name" value="Cytochrome P450"/>
    <property type="match status" value="1"/>
</dbReference>
<reference evidence="3" key="1">
    <citation type="journal article" date="2017" name="Nature">
        <title>The sunflower genome provides insights into oil metabolism, flowering and Asterid evolution.</title>
        <authorList>
            <person name="Badouin H."/>
            <person name="Gouzy J."/>
            <person name="Grassa C.J."/>
            <person name="Murat F."/>
            <person name="Staton S.E."/>
            <person name="Cottret L."/>
            <person name="Lelandais-Briere C."/>
            <person name="Owens G.L."/>
            <person name="Carrere S."/>
            <person name="Mayjonade B."/>
            <person name="Legrand L."/>
            <person name="Gill N."/>
            <person name="Kane N.C."/>
            <person name="Bowers J.E."/>
            <person name="Hubner S."/>
            <person name="Bellec A."/>
            <person name="Berard A."/>
            <person name="Berges H."/>
            <person name="Blanchet N."/>
            <person name="Boniface M.C."/>
            <person name="Brunel D."/>
            <person name="Catrice O."/>
            <person name="Chaidir N."/>
            <person name="Claudel C."/>
            <person name="Donnadieu C."/>
            <person name="Faraut T."/>
            <person name="Fievet G."/>
            <person name="Helmstetter N."/>
            <person name="King M."/>
            <person name="Knapp S.J."/>
            <person name="Lai Z."/>
            <person name="Le Paslier M.C."/>
            <person name="Lippi Y."/>
            <person name="Lorenzon L."/>
            <person name="Mandel J.R."/>
            <person name="Marage G."/>
            <person name="Marchand G."/>
            <person name="Marquand E."/>
            <person name="Bret-Mestries E."/>
            <person name="Morien E."/>
            <person name="Nambeesan S."/>
            <person name="Nguyen T."/>
            <person name="Pegot-Espagnet P."/>
            <person name="Pouilly N."/>
            <person name="Raftis F."/>
            <person name="Sallet E."/>
            <person name="Schiex T."/>
            <person name="Thomas J."/>
            <person name="Vandecasteele C."/>
            <person name="Vares D."/>
            <person name="Vear F."/>
            <person name="Vautrin S."/>
            <person name="Crespi M."/>
            <person name="Mangin B."/>
            <person name="Burke J.M."/>
            <person name="Salse J."/>
            <person name="Munos S."/>
            <person name="Vincourt P."/>
            <person name="Rieseberg L.H."/>
            <person name="Langlade N.B."/>
        </authorList>
    </citation>
    <scope>NUCLEOTIDE SEQUENCE</scope>
    <source>
        <tissue evidence="3">Leaves</tissue>
    </source>
</reference>
<dbReference type="AlphaFoldDB" id="A0A9K3NXY4"/>
<proteinExistence type="predicted"/>
<dbReference type="Gene3D" id="1.10.630.10">
    <property type="entry name" value="Cytochrome P450"/>
    <property type="match status" value="1"/>
</dbReference>
<protein>
    <submittedName>
        <fullName evidence="3">Cytochrome P450 superfamily</fullName>
    </submittedName>
</protein>
<dbReference type="GO" id="GO:0016705">
    <property type="term" value="F:oxidoreductase activity, acting on paired donors, with incorporation or reduction of molecular oxygen"/>
    <property type="evidence" value="ECO:0007669"/>
    <property type="project" value="InterPro"/>
</dbReference>
<sequence>MWHIGLCIAALVVISITYWVYKWRNPKCNGNLPPGSMGLPLFGESLQFFAPNRRWDTPPFFKERIERYGTIFRTSLVGLPVIVSSDSELNQMVFQQEGHLFQLWYPDSMTKVLGKQNLGSLHGYMHKYLKNMVQNLVGHASLKKMILEVESVTTRHIEKWANQETVELRTATADVSRRLIILSGVNCQNGP</sequence>
<keyword evidence="4" id="KW-1185">Reference proteome</keyword>
<evidence type="ECO:0000313" key="3">
    <source>
        <dbReference type="EMBL" id="KAF5816125.1"/>
    </source>
</evidence>
<keyword evidence="1" id="KW-0479">Metal-binding</keyword>
<dbReference type="PANTHER" id="PTHR24286:SF11">
    <property type="entry name" value="CYTOCHROME P450, FAMILY 87, SUBFAMILY A, POLYPEPTIDE 2"/>
    <property type="match status" value="1"/>
</dbReference>
<name>A0A9K3NXY4_HELAN</name>
<gene>
    <name evidence="3" type="ORF">HanXRQr2_Chr03g0130871</name>
</gene>
<organism evidence="3 4">
    <name type="scientific">Helianthus annuus</name>
    <name type="common">Common sunflower</name>
    <dbReference type="NCBI Taxonomy" id="4232"/>
    <lineage>
        <taxon>Eukaryota</taxon>
        <taxon>Viridiplantae</taxon>
        <taxon>Streptophyta</taxon>
        <taxon>Embryophyta</taxon>
        <taxon>Tracheophyta</taxon>
        <taxon>Spermatophyta</taxon>
        <taxon>Magnoliopsida</taxon>
        <taxon>eudicotyledons</taxon>
        <taxon>Gunneridae</taxon>
        <taxon>Pentapetalae</taxon>
        <taxon>asterids</taxon>
        <taxon>campanulids</taxon>
        <taxon>Asterales</taxon>
        <taxon>Asteraceae</taxon>
        <taxon>Asteroideae</taxon>
        <taxon>Heliantheae alliance</taxon>
        <taxon>Heliantheae</taxon>
        <taxon>Helianthus</taxon>
    </lineage>
</organism>
<dbReference type="InterPro" id="IPR036396">
    <property type="entry name" value="Cyt_P450_sf"/>
</dbReference>
<dbReference type="Gramene" id="mRNA:HanXRQr2_Chr03g0130871">
    <property type="protein sequence ID" value="mRNA:HanXRQr2_Chr03g0130871"/>
    <property type="gene ID" value="HanXRQr2_Chr03g0130871"/>
</dbReference>
<accession>A0A9K3NXY4</accession>
<keyword evidence="2" id="KW-0408">Iron</keyword>